<dbReference type="Proteomes" id="UP000184139">
    <property type="component" value="Unassembled WGS sequence"/>
</dbReference>
<dbReference type="AlphaFoldDB" id="A0A1M5XZZ9"/>
<dbReference type="STRING" id="1121409.SAMN02745124_03486"/>
<feature type="transmembrane region" description="Helical" evidence="7">
    <location>
        <begin position="84"/>
        <end position="105"/>
    </location>
</feature>
<dbReference type="InterPro" id="IPR031811">
    <property type="entry name" value="ALGX/ALGJ_SGNH-like"/>
</dbReference>
<comment type="subcellular location">
    <subcellularLocation>
        <location evidence="1">Periplasm</location>
    </subcellularLocation>
</comment>
<comment type="pathway">
    <text evidence="2">Glycan biosynthesis; alginate biosynthesis.</text>
</comment>
<evidence type="ECO:0000256" key="7">
    <source>
        <dbReference type="SAM" id="Phobius"/>
    </source>
</evidence>
<feature type="domain" description="AlgX/AlgJ SGNH hydrolase-like" evidence="8">
    <location>
        <begin position="215"/>
        <end position="324"/>
    </location>
</feature>
<evidence type="ECO:0000256" key="3">
    <source>
        <dbReference type="ARBA" id="ARBA00022679"/>
    </source>
</evidence>
<dbReference type="GO" id="GO:0042597">
    <property type="term" value="C:periplasmic space"/>
    <property type="evidence" value="ECO:0007669"/>
    <property type="project" value="UniProtKB-SubCell"/>
</dbReference>
<keyword evidence="7" id="KW-0472">Membrane</keyword>
<keyword evidence="5" id="KW-0574">Periplasm</keyword>
<evidence type="ECO:0000259" key="8">
    <source>
        <dbReference type="Pfam" id="PF16822"/>
    </source>
</evidence>
<keyword evidence="7" id="KW-0812">Transmembrane</keyword>
<evidence type="ECO:0000313" key="10">
    <source>
        <dbReference type="Proteomes" id="UP000184139"/>
    </source>
</evidence>
<protein>
    <submittedName>
        <fullName evidence="9">SGNH hydrolase-like domain-containing protein, acetyltransferase AlgX</fullName>
    </submittedName>
</protein>
<keyword evidence="4" id="KW-0732">Signal</keyword>
<evidence type="ECO:0000256" key="1">
    <source>
        <dbReference type="ARBA" id="ARBA00004418"/>
    </source>
</evidence>
<dbReference type="GO" id="GO:0042121">
    <property type="term" value="P:alginic acid biosynthetic process"/>
    <property type="evidence" value="ECO:0007669"/>
    <property type="project" value="UniProtKB-UniPathway"/>
</dbReference>
<name>A0A1M5XZZ9_9BACT</name>
<sequence length="623" mass="71778">MKVPFLKGMGDRNFHVTLLYASFAGLFLLLCVEEKLVADFADGKWQSLLTRIALISLVGLLIVWRIEVPNQFRLAKEQQNQRNLLIVVLFLGTLSYPFAANISFLTKSVSDVVEEITKNRESRFDKLAALLHEFPSMYEAHIEHWLPLPQNYIHLNALVKIYGLGVSPNKNVAYGKNGFFFEGWGARRVEKGVTEDFDNIADYMGQIPFSSEELRQWKRILEERYYWLREREIDYVFVLAPTKAMVYPENLPDNLQKVEKGLTRYEQLSGFLKSSSRLPFIDLLPALLAAKERQAYPLLFYKTDFHWNFYGAFIAYQTIIDQMLDIFPANSFTHPQLSEFELSIDRKWAHHRFMDMVGLPLWLHRNEHYIKMIPKLGGRYDSALDVPPSGIHDVYPPQKMLTAEDGSTLQIRLIRNPDAPLRSLLLLGDSFLEKCVYFFSADAQRVLNARTVVNFPEHIFNYEKPDIVIQEILNMFILREVPENPAGFHSSYLRGKFLDHQAHRTVRPKQFTRLHQISDQEVTWEVKLSDLPPPATGEVRVARITFAAEDQCGADIRLYDTNDQSFDLAANDIHAEGRQLFLELPAVESTGRVVVAVPTPRGKRCAPEKLEIRSDLPLVKNSQ</sequence>
<feature type="transmembrane region" description="Helical" evidence="7">
    <location>
        <begin position="45"/>
        <end position="64"/>
    </location>
</feature>
<keyword evidence="7" id="KW-1133">Transmembrane helix</keyword>
<feature type="transmembrane region" description="Helical" evidence="7">
    <location>
        <begin position="12"/>
        <end position="30"/>
    </location>
</feature>
<keyword evidence="9" id="KW-0378">Hydrolase</keyword>
<evidence type="ECO:0000256" key="5">
    <source>
        <dbReference type="ARBA" id="ARBA00022764"/>
    </source>
</evidence>
<evidence type="ECO:0000313" key="9">
    <source>
        <dbReference type="EMBL" id="SHI05154.1"/>
    </source>
</evidence>
<dbReference type="EMBL" id="FQXS01000025">
    <property type="protein sequence ID" value="SHI05154.1"/>
    <property type="molecule type" value="Genomic_DNA"/>
</dbReference>
<dbReference type="Pfam" id="PF16822">
    <property type="entry name" value="ALGX"/>
    <property type="match status" value="1"/>
</dbReference>
<dbReference type="OrthoDB" id="175771at2"/>
<proteinExistence type="predicted"/>
<dbReference type="RefSeq" id="WP_073378036.1">
    <property type="nucleotide sequence ID" value="NZ_FQXS01000025.1"/>
</dbReference>
<keyword evidence="10" id="KW-1185">Reference proteome</keyword>
<keyword evidence="6" id="KW-0016">Alginate biosynthesis</keyword>
<accession>A0A1M5XZZ9</accession>
<keyword evidence="3 9" id="KW-0808">Transferase</keyword>
<organism evidence="9 10">
    <name type="scientific">Desulfofustis glycolicus DSM 9705</name>
    <dbReference type="NCBI Taxonomy" id="1121409"/>
    <lineage>
        <taxon>Bacteria</taxon>
        <taxon>Pseudomonadati</taxon>
        <taxon>Thermodesulfobacteriota</taxon>
        <taxon>Desulfobulbia</taxon>
        <taxon>Desulfobulbales</taxon>
        <taxon>Desulfocapsaceae</taxon>
        <taxon>Desulfofustis</taxon>
    </lineage>
</organism>
<dbReference type="UniPathway" id="UPA00286"/>
<reference evidence="9 10" key="1">
    <citation type="submission" date="2016-11" db="EMBL/GenBank/DDBJ databases">
        <authorList>
            <person name="Jaros S."/>
            <person name="Januszkiewicz K."/>
            <person name="Wedrychowicz H."/>
        </authorList>
    </citation>
    <scope>NUCLEOTIDE SEQUENCE [LARGE SCALE GENOMIC DNA]</scope>
    <source>
        <strain evidence="9 10">DSM 9705</strain>
    </source>
</reference>
<dbReference type="GO" id="GO:0016740">
    <property type="term" value="F:transferase activity"/>
    <property type="evidence" value="ECO:0007669"/>
    <property type="project" value="UniProtKB-KW"/>
</dbReference>
<evidence type="ECO:0000256" key="2">
    <source>
        <dbReference type="ARBA" id="ARBA00005182"/>
    </source>
</evidence>
<dbReference type="GO" id="GO:0016787">
    <property type="term" value="F:hydrolase activity"/>
    <property type="evidence" value="ECO:0007669"/>
    <property type="project" value="UniProtKB-KW"/>
</dbReference>
<evidence type="ECO:0000256" key="6">
    <source>
        <dbReference type="ARBA" id="ARBA00022841"/>
    </source>
</evidence>
<gene>
    <name evidence="9" type="ORF">SAMN02745124_03486</name>
</gene>
<evidence type="ECO:0000256" key="4">
    <source>
        <dbReference type="ARBA" id="ARBA00022729"/>
    </source>
</evidence>